<sequence>MFPFSQDGSFLFTGSLKPPVLLQPAAAAATSSGSLACWAILDAAAYIADRKNGTYAETTTRTGQVLGVSFWLADPPAVSHLCVHCPGMNVAKFLDEPLVVCSGKDVAVIRVAYAFGARPIESTDDWGITDLDYLVYRAGLATRTRRSSCSQTQSRSSSNPKSVTENGLCVTFSSPTRWMVTWASVSEVVHGQFGMSPSPMASSG</sequence>
<proteinExistence type="predicted"/>
<name>A0A8T0NVS0_PANVG</name>
<dbReference type="AlphaFoldDB" id="A0A8T0NVS0"/>
<comment type="caution">
    <text evidence="1">The sequence shown here is derived from an EMBL/GenBank/DDBJ whole genome shotgun (WGS) entry which is preliminary data.</text>
</comment>
<gene>
    <name evidence="1" type="ORF">PVAP13_9KG533326</name>
</gene>
<evidence type="ECO:0000313" key="2">
    <source>
        <dbReference type="Proteomes" id="UP000823388"/>
    </source>
</evidence>
<evidence type="ECO:0000313" key="1">
    <source>
        <dbReference type="EMBL" id="KAG2553550.1"/>
    </source>
</evidence>
<dbReference type="PANTHER" id="PTHR33074">
    <property type="entry name" value="EXPRESSED PROTEIN-RELATED"/>
    <property type="match status" value="1"/>
</dbReference>
<dbReference type="PANTHER" id="PTHR33074:SF102">
    <property type="entry name" value="DUF1618 DOMAIN-CONTAINING PROTEIN"/>
    <property type="match status" value="1"/>
</dbReference>
<protein>
    <submittedName>
        <fullName evidence="1">Uncharacterized protein</fullName>
    </submittedName>
</protein>
<dbReference type="EMBL" id="CM029053">
    <property type="protein sequence ID" value="KAG2553550.1"/>
    <property type="molecule type" value="Genomic_DNA"/>
</dbReference>
<accession>A0A8T0NVS0</accession>
<keyword evidence="2" id="KW-1185">Reference proteome</keyword>
<organism evidence="1 2">
    <name type="scientific">Panicum virgatum</name>
    <name type="common">Blackwell switchgrass</name>
    <dbReference type="NCBI Taxonomy" id="38727"/>
    <lineage>
        <taxon>Eukaryota</taxon>
        <taxon>Viridiplantae</taxon>
        <taxon>Streptophyta</taxon>
        <taxon>Embryophyta</taxon>
        <taxon>Tracheophyta</taxon>
        <taxon>Spermatophyta</taxon>
        <taxon>Magnoliopsida</taxon>
        <taxon>Liliopsida</taxon>
        <taxon>Poales</taxon>
        <taxon>Poaceae</taxon>
        <taxon>PACMAD clade</taxon>
        <taxon>Panicoideae</taxon>
        <taxon>Panicodae</taxon>
        <taxon>Paniceae</taxon>
        <taxon>Panicinae</taxon>
        <taxon>Panicum</taxon>
        <taxon>Panicum sect. Hiantes</taxon>
    </lineage>
</organism>
<reference evidence="1" key="1">
    <citation type="submission" date="2020-05" db="EMBL/GenBank/DDBJ databases">
        <title>WGS assembly of Panicum virgatum.</title>
        <authorList>
            <person name="Lovell J.T."/>
            <person name="Jenkins J."/>
            <person name="Shu S."/>
            <person name="Juenger T.E."/>
            <person name="Schmutz J."/>
        </authorList>
    </citation>
    <scope>NUCLEOTIDE SEQUENCE</scope>
    <source>
        <strain evidence="1">AP13</strain>
    </source>
</reference>
<dbReference type="Proteomes" id="UP000823388">
    <property type="component" value="Chromosome 9K"/>
</dbReference>